<dbReference type="EMBL" id="PYOZ01000010">
    <property type="protein sequence ID" value="PSX44080.1"/>
    <property type="molecule type" value="Genomic_DNA"/>
</dbReference>
<accession>A0AAX0YR63</accession>
<evidence type="ECO:0000256" key="1">
    <source>
        <dbReference type="SAM" id="SignalP"/>
    </source>
</evidence>
<dbReference type="Proteomes" id="UP000240728">
    <property type="component" value="Unassembled WGS sequence"/>
</dbReference>
<keyword evidence="3" id="KW-1185">Reference proteome</keyword>
<gene>
    <name evidence="2" type="ORF">C0W53_15750</name>
</gene>
<reference evidence="2 3" key="1">
    <citation type="submission" date="2018-01" db="EMBL/GenBank/DDBJ databases">
        <title>Whole genome sequencing of Histamine producing bacteria.</title>
        <authorList>
            <person name="Butler K."/>
        </authorList>
    </citation>
    <scope>NUCLEOTIDE SEQUENCE [LARGE SCALE GENOMIC DNA]</scope>
    <source>
        <strain evidence="2 3">A1-4</strain>
    </source>
</reference>
<evidence type="ECO:0008006" key="4">
    <source>
        <dbReference type="Google" id="ProtNLM"/>
    </source>
</evidence>
<sequence>MKFKVMCFLFPFLSIIAACSSDESSTEDIADKIQHEVSVKELIAAEPRLAAVYLNNERNDDIVRLADDAIRQDILESAYYINLALAGDRSEILKLKDHYLVRNKYKLFFEPDSYLANNEPEGKFFLVGELIFPPTCDKNLSLVYSELVPIKDDPIGLKLVNSDLGYVVTYSSEKKLQAQLMKSRLLVNFHCS</sequence>
<dbReference type="PROSITE" id="PS51257">
    <property type="entry name" value="PROKAR_LIPOPROTEIN"/>
    <property type="match status" value="1"/>
</dbReference>
<feature type="signal peptide" evidence="1">
    <location>
        <begin position="1"/>
        <end position="17"/>
    </location>
</feature>
<proteinExistence type="predicted"/>
<dbReference type="RefSeq" id="WP_045043090.1">
    <property type="nucleotide sequence ID" value="NZ_JAUZMV010000004.1"/>
</dbReference>
<evidence type="ECO:0000313" key="2">
    <source>
        <dbReference type="EMBL" id="PSX44080.1"/>
    </source>
</evidence>
<organism evidence="2 3">
    <name type="scientific">Photobacterium kishitanii</name>
    <dbReference type="NCBI Taxonomy" id="318456"/>
    <lineage>
        <taxon>Bacteria</taxon>
        <taxon>Pseudomonadati</taxon>
        <taxon>Pseudomonadota</taxon>
        <taxon>Gammaproteobacteria</taxon>
        <taxon>Vibrionales</taxon>
        <taxon>Vibrionaceae</taxon>
        <taxon>Photobacterium</taxon>
    </lineage>
</organism>
<protein>
    <recommendedName>
        <fullName evidence="4">Lipoprotein</fullName>
    </recommendedName>
</protein>
<comment type="caution">
    <text evidence="2">The sequence shown here is derived from an EMBL/GenBank/DDBJ whole genome shotgun (WGS) entry which is preliminary data.</text>
</comment>
<dbReference type="AlphaFoldDB" id="A0AAX0YR63"/>
<evidence type="ECO:0000313" key="3">
    <source>
        <dbReference type="Proteomes" id="UP000240728"/>
    </source>
</evidence>
<name>A0AAX0YR63_9GAMM</name>
<feature type="chain" id="PRO_5043656761" description="Lipoprotein" evidence="1">
    <location>
        <begin position="18"/>
        <end position="192"/>
    </location>
</feature>
<keyword evidence="1" id="KW-0732">Signal</keyword>